<keyword evidence="5" id="KW-1185">Reference proteome</keyword>
<feature type="transmembrane region" description="Helical" evidence="2">
    <location>
        <begin position="12"/>
        <end position="30"/>
    </location>
</feature>
<dbReference type="Pfam" id="PF05569">
    <property type="entry name" value="Peptidase_M56"/>
    <property type="match status" value="1"/>
</dbReference>
<keyword evidence="1" id="KW-0040">ANK repeat</keyword>
<dbReference type="SMART" id="SM00248">
    <property type="entry name" value="ANK"/>
    <property type="match status" value="4"/>
</dbReference>
<dbReference type="STRING" id="318161.Sden_0579"/>
<name>Q12RQ7_SHEDO</name>
<dbReference type="PROSITE" id="PS50088">
    <property type="entry name" value="ANK_REPEAT"/>
    <property type="match status" value="2"/>
</dbReference>
<dbReference type="PANTHER" id="PTHR34978:SF3">
    <property type="entry name" value="SLR0241 PROTEIN"/>
    <property type="match status" value="1"/>
</dbReference>
<dbReference type="PROSITE" id="PS50297">
    <property type="entry name" value="ANK_REP_REGION"/>
    <property type="match status" value="2"/>
</dbReference>
<dbReference type="InterPro" id="IPR052173">
    <property type="entry name" value="Beta-lactam_resp_regulator"/>
</dbReference>
<dbReference type="eggNOG" id="COG0666">
    <property type="taxonomic scope" value="Bacteria"/>
</dbReference>
<dbReference type="AlphaFoldDB" id="Q12RQ7"/>
<dbReference type="InterPro" id="IPR008756">
    <property type="entry name" value="Peptidase_M56"/>
</dbReference>
<keyword evidence="2" id="KW-0812">Transmembrane</keyword>
<gene>
    <name evidence="4" type="ordered locus">Sden_0579</name>
</gene>
<dbReference type="InterPro" id="IPR002110">
    <property type="entry name" value="Ankyrin_rpt"/>
</dbReference>
<dbReference type="EMBL" id="CP000302">
    <property type="protein sequence ID" value="ABE53869.1"/>
    <property type="molecule type" value="Genomic_DNA"/>
</dbReference>
<dbReference type="Pfam" id="PF12796">
    <property type="entry name" value="Ank_2"/>
    <property type="match status" value="1"/>
</dbReference>
<dbReference type="RefSeq" id="WP_011495035.1">
    <property type="nucleotide sequence ID" value="NC_007954.1"/>
</dbReference>
<dbReference type="eggNOG" id="COG4219">
    <property type="taxonomic scope" value="Bacteria"/>
</dbReference>
<accession>Q12RQ7</accession>
<feature type="domain" description="Peptidase M56" evidence="3">
    <location>
        <begin position="36"/>
        <end position="315"/>
    </location>
</feature>
<sequence length="541" mass="59190">MMTELTLFTTLAFHHLTIGGLLSLGLLLTLKLVPSSAELRSWLWMTVFVLVTLVPFSLLSFNESAAVTNSASSQGASQVLAISGTQVIDARPNTGPIKFPLAEQGWHLSSAVVFMLSPLLQGFLVIWLLGSVWRGYHFCVSLVRTWRLLGRSKMGLAAHLQAEINDKHIALDTRLNAFAVPRISLCQGVSSPLVTGLWSPKIIIPLSLARQLSVEQLIPIVLHEQAHIQRKDIWCGLFQEVIAILFWWSPVIRFLNKKIHIDRELACDIRAAKQLTGKQYAQSLLDCAKLMIQEQRSVLTMGLFSKKKELVYRVDQVLQKNAFTQVNKFWVTALCLGLSVGSIQAATSLSPKIIVSEARADGKQYSLLPQTQGQRLVDAVLNNDIATIKTMQNAGVDLDIPAIGDGTALMVAVQKHNLTMVQALLSLGVNVDQPSIGDGNPLIVAAMVNDLEIAKVLLDAGADVNAIVHHDETALINASYRGFMEMTRLLVERGADVNLAVKTGPGDGGEIRSPLNRARNQQIKDYLISQGASQDGVLARR</sequence>
<feature type="transmembrane region" description="Helical" evidence="2">
    <location>
        <begin position="106"/>
        <end position="129"/>
    </location>
</feature>
<dbReference type="Pfam" id="PF00023">
    <property type="entry name" value="Ank"/>
    <property type="match status" value="1"/>
</dbReference>
<evidence type="ECO:0000256" key="1">
    <source>
        <dbReference type="PROSITE-ProRule" id="PRU00023"/>
    </source>
</evidence>
<dbReference type="Gene3D" id="1.25.40.20">
    <property type="entry name" value="Ankyrin repeat-containing domain"/>
    <property type="match status" value="1"/>
</dbReference>
<reference evidence="4 5" key="1">
    <citation type="submission" date="2006-03" db="EMBL/GenBank/DDBJ databases">
        <title>Complete sequence of Shewanella denitrificans OS217.</title>
        <authorList>
            <consortium name="US DOE Joint Genome Institute"/>
            <person name="Copeland A."/>
            <person name="Lucas S."/>
            <person name="Lapidus A."/>
            <person name="Barry K."/>
            <person name="Detter J.C."/>
            <person name="Glavina del Rio T."/>
            <person name="Hammon N."/>
            <person name="Israni S."/>
            <person name="Dalin E."/>
            <person name="Tice H."/>
            <person name="Pitluck S."/>
            <person name="Brettin T."/>
            <person name="Bruce D."/>
            <person name="Han C."/>
            <person name="Tapia R."/>
            <person name="Gilna P."/>
            <person name="Kiss H."/>
            <person name="Schmutz J."/>
            <person name="Larimer F."/>
            <person name="Land M."/>
            <person name="Hauser L."/>
            <person name="Kyrpides N."/>
            <person name="Lykidis A."/>
            <person name="Richardson P."/>
        </authorList>
    </citation>
    <scope>NUCLEOTIDE SEQUENCE [LARGE SCALE GENOMIC DNA]</scope>
    <source>
        <strain evidence="5">OS217 / ATCC BAA-1090 / DSM 15013</strain>
    </source>
</reference>
<evidence type="ECO:0000259" key="3">
    <source>
        <dbReference type="Pfam" id="PF05569"/>
    </source>
</evidence>
<proteinExistence type="predicted"/>
<organism evidence="4 5">
    <name type="scientific">Shewanella denitrificans (strain OS217 / ATCC BAA-1090 / DSM 15013)</name>
    <dbReference type="NCBI Taxonomy" id="318161"/>
    <lineage>
        <taxon>Bacteria</taxon>
        <taxon>Pseudomonadati</taxon>
        <taxon>Pseudomonadota</taxon>
        <taxon>Gammaproteobacteria</taxon>
        <taxon>Alteromonadales</taxon>
        <taxon>Shewanellaceae</taxon>
        <taxon>Shewanella</taxon>
    </lineage>
</organism>
<feature type="repeat" description="ANK" evidence="1">
    <location>
        <begin position="437"/>
        <end position="469"/>
    </location>
</feature>
<protein>
    <submittedName>
        <fullName evidence="4">Peptidase M56, BlaR1</fullName>
    </submittedName>
</protein>
<evidence type="ECO:0000256" key="2">
    <source>
        <dbReference type="SAM" id="Phobius"/>
    </source>
</evidence>
<dbReference type="HOGENOM" id="CLU_526665_0_0_6"/>
<dbReference type="InterPro" id="IPR036770">
    <property type="entry name" value="Ankyrin_rpt-contain_sf"/>
</dbReference>
<keyword evidence="2" id="KW-1133">Transmembrane helix</keyword>
<dbReference type="OrthoDB" id="1628901at2"/>
<dbReference type="CDD" id="cd07341">
    <property type="entry name" value="M56_BlaR1_MecR1_like"/>
    <property type="match status" value="1"/>
</dbReference>
<feature type="transmembrane region" description="Helical" evidence="2">
    <location>
        <begin position="42"/>
        <end position="61"/>
    </location>
</feature>
<dbReference type="KEGG" id="sdn:Sden_0579"/>
<dbReference type="Proteomes" id="UP000001982">
    <property type="component" value="Chromosome"/>
</dbReference>
<keyword evidence="2" id="KW-0472">Membrane</keyword>
<evidence type="ECO:0000313" key="4">
    <source>
        <dbReference type="EMBL" id="ABE53869.1"/>
    </source>
</evidence>
<evidence type="ECO:0000313" key="5">
    <source>
        <dbReference type="Proteomes" id="UP000001982"/>
    </source>
</evidence>
<dbReference type="SUPFAM" id="SSF48403">
    <property type="entry name" value="Ankyrin repeat"/>
    <property type="match status" value="1"/>
</dbReference>
<dbReference type="PANTHER" id="PTHR34978">
    <property type="entry name" value="POSSIBLE SENSOR-TRANSDUCER PROTEIN BLAR"/>
    <property type="match status" value="1"/>
</dbReference>
<feature type="repeat" description="ANK" evidence="1">
    <location>
        <begin position="470"/>
        <end position="502"/>
    </location>
</feature>